<evidence type="ECO:0000256" key="1">
    <source>
        <dbReference type="SAM" id="MobiDB-lite"/>
    </source>
</evidence>
<dbReference type="EMBL" id="MWPV01000003">
    <property type="protein sequence ID" value="OUL57703.1"/>
    <property type="molecule type" value="Genomic_DNA"/>
</dbReference>
<evidence type="ECO:0000313" key="3">
    <source>
        <dbReference type="Proteomes" id="UP000194841"/>
    </source>
</evidence>
<keyword evidence="3" id="KW-1185">Reference proteome</keyword>
<gene>
    <name evidence="2" type="ORF">B1199_11630</name>
</gene>
<feature type="compositionally biased region" description="Polar residues" evidence="1">
    <location>
        <begin position="29"/>
        <end position="44"/>
    </location>
</feature>
<dbReference type="OrthoDB" id="6295954at2"/>
<dbReference type="Proteomes" id="UP000194841">
    <property type="component" value="Unassembled WGS sequence"/>
</dbReference>
<feature type="compositionally biased region" description="Low complexity" evidence="1">
    <location>
        <begin position="15"/>
        <end position="28"/>
    </location>
</feature>
<evidence type="ECO:0000313" key="2">
    <source>
        <dbReference type="EMBL" id="OUL57703.1"/>
    </source>
</evidence>
<name>A0A244CQ07_PSEDV</name>
<dbReference type="RefSeq" id="WP_086744286.1">
    <property type="nucleotide sequence ID" value="NZ_MWPV01000003.1"/>
</dbReference>
<feature type="region of interest" description="Disordered" evidence="1">
    <location>
        <begin position="1"/>
        <end position="61"/>
    </location>
</feature>
<accession>A0A244CQ07</accession>
<protein>
    <submittedName>
        <fullName evidence="2">Uncharacterized protein</fullName>
    </submittedName>
</protein>
<dbReference type="AlphaFoldDB" id="A0A244CQ07"/>
<reference evidence="2 3" key="1">
    <citation type="submission" date="2017-02" db="EMBL/GenBank/DDBJ databases">
        <title>Pseudoalteromonas ulvae TC14 Genome.</title>
        <authorList>
            <person name="Molmeret M."/>
        </authorList>
    </citation>
    <scope>NUCLEOTIDE SEQUENCE [LARGE SCALE GENOMIC DNA]</scope>
    <source>
        <strain evidence="2">TC14</strain>
    </source>
</reference>
<comment type="caution">
    <text evidence="2">The sequence shown here is derived from an EMBL/GenBank/DDBJ whole genome shotgun (WGS) entry which is preliminary data.</text>
</comment>
<organism evidence="2 3">
    <name type="scientific">Pseudoalteromonas ulvae</name>
    <dbReference type="NCBI Taxonomy" id="107327"/>
    <lineage>
        <taxon>Bacteria</taxon>
        <taxon>Pseudomonadati</taxon>
        <taxon>Pseudomonadota</taxon>
        <taxon>Gammaproteobacteria</taxon>
        <taxon>Alteromonadales</taxon>
        <taxon>Pseudoalteromonadaceae</taxon>
        <taxon>Pseudoalteromonas</taxon>
    </lineage>
</organism>
<sequence length="61" mass="6387">MQINANSGVSALAYTQNQNTQPAQTQSTGTNTLQSDKVTFSQQAMEMGGAQLQRGGGVIKV</sequence>
<proteinExistence type="predicted"/>